<dbReference type="Proteomes" id="UP000805193">
    <property type="component" value="Unassembled WGS sequence"/>
</dbReference>
<comment type="caution">
    <text evidence="1">The sequence shown here is derived from an EMBL/GenBank/DDBJ whole genome shotgun (WGS) entry which is preliminary data.</text>
</comment>
<sequence>MTTCMVRDYQNKQQKLKRLQQRALTRNPDEFYFHMINSKLQRGEHHEKLKGEEFTPAQLKLMQTQDLNYITLKRVAEARKVDKLQANLHLLGDDNGPVNTHTFFVDSKKEVKNFDFAKKLGTHPSLLDRAYNRPRLETLNKESLGEVPDEVIQEATKEMKRSYKELSKRLMREKELKVVGQKMEMKKKLLDKKHPPMKKVKEGTKESAPVYLWKKERKRMDIATVLEHIGDFGKYQLYVQLLTCLPPALCGAHQLAHVFLAATPEHRYGRRISFLVVPPIFLISAWATVFTSSYTAFTSARFITAIASSALFQTSFVLAIELIGPSHRLLSMLIYQMAFPLGECFLAISAYYLRTWRTLEIALSIPVFLLLPYYWLLPESFSWCLYNSKHAQALDIINKAARWNGKPPVPDMLYSHGCNEWCEQSCGRACRRISQESSSSSLNNLFKSSRLCCRTLNVSFNWLSTHPNPVMSSNVHYSLSKKGQDRLVNAMVYYGLSLSAEDLAGSTYKNFIFLALIEFPGVVLSVLALRFFGRRYVLSFYLIVAGIFCAIVPIVPDDIQWLTTTLVIIGKCNITASFAVIYLYSAEVFPTSHRNTGIGIGSMSARLGTIAAPFVASDLGRLHPIMPMIVFGGMSLLAGVLTLTLPETRGQRLPQTIEEAESLGTRVPFFLTSAYGWGYVALN</sequence>
<evidence type="ECO:0000313" key="2">
    <source>
        <dbReference type="Proteomes" id="UP000805193"/>
    </source>
</evidence>
<keyword evidence="2" id="KW-1185">Reference proteome</keyword>
<reference evidence="1 2" key="1">
    <citation type="journal article" date="2020" name="Cell">
        <title>Large-Scale Comparative Analyses of Tick Genomes Elucidate Their Genetic Diversity and Vector Capacities.</title>
        <authorList>
            <consortium name="Tick Genome and Microbiome Consortium (TIGMIC)"/>
            <person name="Jia N."/>
            <person name="Wang J."/>
            <person name="Shi W."/>
            <person name="Du L."/>
            <person name="Sun Y."/>
            <person name="Zhan W."/>
            <person name="Jiang J.F."/>
            <person name="Wang Q."/>
            <person name="Zhang B."/>
            <person name="Ji P."/>
            <person name="Bell-Sakyi L."/>
            <person name="Cui X.M."/>
            <person name="Yuan T.T."/>
            <person name="Jiang B.G."/>
            <person name="Yang W.F."/>
            <person name="Lam T.T."/>
            <person name="Chang Q.C."/>
            <person name="Ding S.J."/>
            <person name="Wang X.J."/>
            <person name="Zhu J.G."/>
            <person name="Ruan X.D."/>
            <person name="Zhao L."/>
            <person name="Wei J.T."/>
            <person name="Ye R.Z."/>
            <person name="Que T.C."/>
            <person name="Du C.H."/>
            <person name="Zhou Y.H."/>
            <person name="Cheng J.X."/>
            <person name="Dai P.F."/>
            <person name="Guo W.B."/>
            <person name="Han X.H."/>
            <person name="Huang E.J."/>
            <person name="Li L.F."/>
            <person name="Wei W."/>
            <person name="Gao Y.C."/>
            <person name="Liu J.Z."/>
            <person name="Shao H.Z."/>
            <person name="Wang X."/>
            <person name="Wang C.C."/>
            <person name="Yang T.C."/>
            <person name="Huo Q.B."/>
            <person name="Li W."/>
            <person name="Chen H.Y."/>
            <person name="Chen S.E."/>
            <person name="Zhou L.G."/>
            <person name="Ni X.B."/>
            <person name="Tian J.H."/>
            <person name="Sheng Y."/>
            <person name="Liu T."/>
            <person name="Pan Y.S."/>
            <person name="Xia L.Y."/>
            <person name="Li J."/>
            <person name="Zhao F."/>
            <person name="Cao W.C."/>
        </authorList>
    </citation>
    <scope>NUCLEOTIDE SEQUENCE [LARGE SCALE GENOMIC DNA]</scope>
    <source>
        <strain evidence="1">Iper-2018</strain>
    </source>
</reference>
<organism evidence="1 2">
    <name type="scientific">Ixodes persulcatus</name>
    <name type="common">Taiga tick</name>
    <dbReference type="NCBI Taxonomy" id="34615"/>
    <lineage>
        <taxon>Eukaryota</taxon>
        <taxon>Metazoa</taxon>
        <taxon>Ecdysozoa</taxon>
        <taxon>Arthropoda</taxon>
        <taxon>Chelicerata</taxon>
        <taxon>Arachnida</taxon>
        <taxon>Acari</taxon>
        <taxon>Parasitiformes</taxon>
        <taxon>Ixodida</taxon>
        <taxon>Ixodoidea</taxon>
        <taxon>Ixodidae</taxon>
        <taxon>Ixodinae</taxon>
        <taxon>Ixodes</taxon>
    </lineage>
</organism>
<accession>A0AC60QH60</accession>
<dbReference type="EMBL" id="JABSTQ010009169">
    <property type="protein sequence ID" value="KAG0432184.1"/>
    <property type="molecule type" value="Genomic_DNA"/>
</dbReference>
<protein>
    <submittedName>
        <fullName evidence="1">Uncharacterized protein</fullName>
    </submittedName>
</protein>
<gene>
    <name evidence="1" type="ORF">HPB47_021064</name>
</gene>
<evidence type="ECO:0000313" key="1">
    <source>
        <dbReference type="EMBL" id="KAG0432184.1"/>
    </source>
</evidence>
<name>A0AC60QH60_IXOPE</name>
<proteinExistence type="predicted"/>